<dbReference type="PANTHER" id="PTHR23507">
    <property type="entry name" value="ZGC:174356"/>
    <property type="match status" value="1"/>
</dbReference>
<dbReference type="PANTHER" id="PTHR23507:SF13">
    <property type="entry name" value="MFS GENERAL SUBSTRATE TRANSPORTER"/>
    <property type="match status" value="1"/>
</dbReference>
<keyword evidence="3 6" id="KW-1133">Transmembrane helix</keyword>
<name>A0ABQ0MB72_MYCCL</name>
<dbReference type="InterPro" id="IPR011701">
    <property type="entry name" value="MFS"/>
</dbReference>
<keyword evidence="4 6" id="KW-0472">Membrane</keyword>
<feature type="transmembrane region" description="Helical" evidence="6">
    <location>
        <begin position="590"/>
        <end position="609"/>
    </location>
</feature>
<accession>A0ABQ0MB72</accession>
<evidence type="ECO:0000256" key="4">
    <source>
        <dbReference type="ARBA" id="ARBA00023136"/>
    </source>
</evidence>
<feature type="compositionally biased region" description="Polar residues" evidence="5">
    <location>
        <begin position="1"/>
        <end position="12"/>
    </location>
</feature>
<evidence type="ECO:0000256" key="6">
    <source>
        <dbReference type="SAM" id="Phobius"/>
    </source>
</evidence>
<dbReference type="SUPFAM" id="SSF103473">
    <property type="entry name" value="MFS general substrate transporter"/>
    <property type="match status" value="1"/>
</dbReference>
<feature type="transmembrane region" description="Helical" evidence="6">
    <location>
        <begin position="311"/>
        <end position="333"/>
    </location>
</feature>
<reference evidence="7" key="1">
    <citation type="submission" date="2014-09" db="EMBL/GenBank/DDBJ databases">
        <title>Genome sequence of the luminous mushroom Mycena chlorophos for searching fungal bioluminescence genes.</title>
        <authorList>
            <person name="Tanaka Y."/>
            <person name="Kasuga D."/>
            <person name="Oba Y."/>
            <person name="Hase S."/>
            <person name="Sato K."/>
            <person name="Oba Y."/>
            <person name="Sakakibara Y."/>
        </authorList>
    </citation>
    <scope>NUCLEOTIDE SEQUENCE</scope>
</reference>
<dbReference type="InterPro" id="IPR036259">
    <property type="entry name" value="MFS_trans_sf"/>
</dbReference>
<feature type="transmembrane region" description="Helical" evidence="6">
    <location>
        <begin position="556"/>
        <end position="578"/>
    </location>
</feature>
<feature type="transmembrane region" description="Helical" evidence="6">
    <location>
        <begin position="353"/>
        <end position="371"/>
    </location>
</feature>
<comment type="subcellular location">
    <subcellularLocation>
        <location evidence="1">Membrane</location>
        <topology evidence="1">Multi-pass membrane protein</topology>
    </subcellularLocation>
</comment>
<feature type="transmembrane region" description="Helical" evidence="6">
    <location>
        <begin position="251"/>
        <end position="273"/>
    </location>
</feature>
<evidence type="ECO:0000256" key="2">
    <source>
        <dbReference type="ARBA" id="ARBA00022692"/>
    </source>
</evidence>
<sequence>MSGATASESTPLLNGDNDGGVKPSRRHWSVRRAWGWFDAYRRVLLATLLLSTTFWFVRSTVMSPSLSTPRPPRFPIPGSDAIFIKSMRVFACDEYYSTPGQPPYEGEGDACAIPAIEATTASDIGYMSILTTFSGMLNLMLTAWEIRHWGLRAALVQQTFWPALRNLCQTYATCVGGRTTITIIQVTQLITILGGGLGYNLAANSYITELVKAEERTASFGVLAGMNMLGTAIGYVGGGLVGSLVSLHAPFQVTFTLLVGSTIFTGTSLPYVAPTASTSGEDKEKEKKRSSIASILVFRPVKFTLASGKTIWWYGLTLLAVGTFAGALATSYVPLMLQLTATNRYEYGTAENGYLMASLSLSRALFLTFAFPKIISLGRRWYSSASSSSSTSSSPPAADNAPPTAVDAEAETLLSPTTTELRTGALIPNSVEGGDAAAPLADEAAAHIAPKETDEKHGSHFDLVFLQWSILVDAVLTSLVAFASKSWHINLAAVILPLASGTAPACKGVLMDMIPNAESQAKADAAIVNGMEVNGAEEEERKKAAEARAAARRADALAGITIIETLAWIATVAIFGQLFAVLSGLGKPNLVFFCNAGVALGAAVVLAGVRFPPNISGRK</sequence>
<feature type="region of interest" description="Disordered" evidence="5">
    <location>
        <begin position="386"/>
        <end position="406"/>
    </location>
</feature>
<feature type="region of interest" description="Disordered" evidence="5">
    <location>
        <begin position="1"/>
        <end position="24"/>
    </location>
</feature>
<keyword evidence="8" id="KW-1185">Reference proteome</keyword>
<gene>
    <name evidence="7" type="ORF">MCHLO_16678</name>
</gene>
<evidence type="ECO:0000256" key="5">
    <source>
        <dbReference type="SAM" id="MobiDB-lite"/>
    </source>
</evidence>
<evidence type="ECO:0000256" key="3">
    <source>
        <dbReference type="ARBA" id="ARBA00022989"/>
    </source>
</evidence>
<evidence type="ECO:0008006" key="9">
    <source>
        <dbReference type="Google" id="ProtNLM"/>
    </source>
</evidence>
<dbReference type="Proteomes" id="UP000815677">
    <property type="component" value="Unassembled WGS sequence"/>
</dbReference>
<feature type="transmembrane region" description="Helical" evidence="6">
    <location>
        <begin position="124"/>
        <end position="144"/>
    </location>
</feature>
<dbReference type="Pfam" id="PF07690">
    <property type="entry name" value="MFS_1"/>
    <property type="match status" value="1"/>
</dbReference>
<proteinExistence type="predicted"/>
<evidence type="ECO:0000256" key="1">
    <source>
        <dbReference type="ARBA" id="ARBA00004141"/>
    </source>
</evidence>
<dbReference type="EMBL" id="DF849957">
    <property type="protein sequence ID" value="GAT60550.1"/>
    <property type="molecule type" value="Genomic_DNA"/>
</dbReference>
<feature type="compositionally biased region" description="Low complexity" evidence="5">
    <location>
        <begin position="386"/>
        <end position="405"/>
    </location>
</feature>
<protein>
    <recommendedName>
        <fullName evidence="9">Major facilitator superfamily transporter</fullName>
    </recommendedName>
</protein>
<feature type="transmembrane region" description="Helical" evidence="6">
    <location>
        <begin position="220"/>
        <end position="245"/>
    </location>
</feature>
<keyword evidence="2 6" id="KW-0812">Transmembrane</keyword>
<dbReference type="Gene3D" id="1.20.1250.20">
    <property type="entry name" value="MFS general substrate transporter like domains"/>
    <property type="match status" value="1"/>
</dbReference>
<organism evidence="7 8">
    <name type="scientific">Mycena chlorophos</name>
    <name type="common">Agaric fungus</name>
    <name type="synonym">Agaricus chlorophos</name>
    <dbReference type="NCBI Taxonomy" id="658473"/>
    <lineage>
        <taxon>Eukaryota</taxon>
        <taxon>Fungi</taxon>
        <taxon>Dikarya</taxon>
        <taxon>Basidiomycota</taxon>
        <taxon>Agaricomycotina</taxon>
        <taxon>Agaricomycetes</taxon>
        <taxon>Agaricomycetidae</taxon>
        <taxon>Agaricales</taxon>
        <taxon>Marasmiineae</taxon>
        <taxon>Mycenaceae</taxon>
        <taxon>Mycena</taxon>
    </lineage>
</organism>
<evidence type="ECO:0000313" key="7">
    <source>
        <dbReference type="EMBL" id="GAT60550.1"/>
    </source>
</evidence>
<evidence type="ECO:0000313" key="8">
    <source>
        <dbReference type="Proteomes" id="UP000815677"/>
    </source>
</evidence>